<dbReference type="InterPro" id="IPR003829">
    <property type="entry name" value="Pirin_N_dom"/>
</dbReference>
<dbReference type="InterPro" id="IPR012093">
    <property type="entry name" value="Pirin"/>
</dbReference>
<dbReference type="Pfam" id="PF05726">
    <property type="entry name" value="Pirin_C"/>
    <property type="match status" value="1"/>
</dbReference>
<name>A0A318IZA1_9BURK</name>
<evidence type="ECO:0000256" key="3">
    <source>
        <dbReference type="RuleBase" id="RU003457"/>
    </source>
</evidence>
<keyword evidence="2" id="KW-0408">Iron</keyword>
<accession>A0A318IZA1</accession>
<feature type="binding site" evidence="2">
    <location>
        <position position="57"/>
    </location>
    <ligand>
        <name>Fe cation</name>
        <dbReference type="ChEBI" id="CHEBI:24875"/>
    </ligand>
</feature>
<gene>
    <name evidence="6" type="ORF">DFR42_11076</name>
</gene>
<dbReference type="EMBL" id="QJKB01000010">
    <property type="protein sequence ID" value="PXX39711.1"/>
    <property type="molecule type" value="Genomic_DNA"/>
</dbReference>
<feature type="binding site" evidence="2">
    <location>
        <position position="59"/>
    </location>
    <ligand>
        <name>Fe cation</name>
        <dbReference type="ChEBI" id="CHEBI:24875"/>
    </ligand>
</feature>
<comment type="cofactor">
    <cofactor evidence="2">
        <name>Fe cation</name>
        <dbReference type="ChEBI" id="CHEBI:24875"/>
    </cofactor>
    <text evidence="2">Binds 1 Fe cation per subunit.</text>
</comment>
<dbReference type="SUPFAM" id="SSF51182">
    <property type="entry name" value="RmlC-like cupins"/>
    <property type="match status" value="1"/>
</dbReference>
<dbReference type="PANTHER" id="PTHR13903:SF8">
    <property type="entry name" value="PIRIN"/>
    <property type="match status" value="1"/>
</dbReference>
<protein>
    <recommendedName>
        <fullName evidence="8">Pirin family protein</fullName>
    </recommendedName>
</protein>
<evidence type="ECO:0000313" key="6">
    <source>
        <dbReference type="EMBL" id="PXX39711.1"/>
    </source>
</evidence>
<dbReference type="PANTHER" id="PTHR13903">
    <property type="entry name" value="PIRIN-RELATED"/>
    <property type="match status" value="1"/>
</dbReference>
<dbReference type="InterPro" id="IPR008778">
    <property type="entry name" value="Pirin_C_dom"/>
</dbReference>
<reference evidence="6 7" key="1">
    <citation type="submission" date="2018-05" db="EMBL/GenBank/DDBJ databases">
        <title>Genomic Encyclopedia of Type Strains, Phase IV (KMG-IV): sequencing the most valuable type-strain genomes for metagenomic binning, comparative biology and taxonomic classification.</title>
        <authorList>
            <person name="Goeker M."/>
        </authorList>
    </citation>
    <scope>NUCLEOTIDE SEQUENCE [LARGE SCALE GENOMIC DNA]</scope>
    <source>
        <strain evidence="6 7">DSM 19792</strain>
    </source>
</reference>
<evidence type="ECO:0000313" key="7">
    <source>
        <dbReference type="Proteomes" id="UP000247792"/>
    </source>
</evidence>
<dbReference type="PIRSF" id="PIRSF006232">
    <property type="entry name" value="Pirin"/>
    <property type="match status" value="1"/>
</dbReference>
<dbReference type="CDD" id="cd02909">
    <property type="entry name" value="cupin_pirin_N"/>
    <property type="match status" value="1"/>
</dbReference>
<proteinExistence type="inferred from homology"/>
<dbReference type="RefSeq" id="WP_110257368.1">
    <property type="nucleotide sequence ID" value="NZ_QJKB01000010.1"/>
</dbReference>
<feature type="binding site" evidence="2">
    <location>
        <position position="103"/>
    </location>
    <ligand>
        <name>Fe cation</name>
        <dbReference type="ChEBI" id="CHEBI:24875"/>
    </ligand>
</feature>
<dbReference type="InterPro" id="IPR011051">
    <property type="entry name" value="RmlC_Cupin_sf"/>
</dbReference>
<organism evidence="6 7">
    <name type="scientific">Undibacterium pigrum</name>
    <dbReference type="NCBI Taxonomy" id="401470"/>
    <lineage>
        <taxon>Bacteria</taxon>
        <taxon>Pseudomonadati</taxon>
        <taxon>Pseudomonadota</taxon>
        <taxon>Betaproteobacteria</taxon>
        <taxon>Burkholderiales</taxon>
        <taxon>Oxalobacteraceae</taxon>
        <taxon>Undibacterium</taxon>
    </lineage>
</organism>
<feature type="domain" description="Pirin N-terminal" evidence="4">
    <location>
        <begin position="20"/>
        <end position="123"/>
    </location>
</feature>
<evidence type="ECO:0000259" key="5">
    <source>
        <dbReference type="Pfam" id="PF05726"/>
    </source>
</evidence>
<dbReference type="Proteomes" id="UP000247792">
    <property type="component" value="Unassembled WGS sequence"/>
</dbReference>
<evidence type="ECO:0008006" key="8">
    <source>
        <dbReference type="Google" id="ProtNLM"/>
    </source>
</evidence>
<keyword evidence="7" id="KW-1185">Reference proteome</keyword>
<feature type="domain" description="Pirin C-terminal" evidence="5">
    <location>
        <begin position="176"/>
        <end position="274"/>
    </location>
</feature>
<dbReference type="Pfam" id="PF02678">
    <property type="entry name" value="Pirin"/>
    <property type="match status" value="1"/>
</dbReference>
<comment type="caution">
    <text evidence="6">The sequence shown here is derived from an EMBL/GenBank/DDBJ whole genome shotgun (WGS) entry which is preliminary data.</text>
</comment>
<sequence>MSVISLTIPARSKDLGGFTVGRILPFAKLHLVGPFIFLDHMGPARFEARQGMDVRPHPHIGLATVTYLFEGSMFHRDSLGSEQEILAGDVNWMTAGRGITHSERNSPEQRSQTRTVHGLQSWVALPKEFEEVEPEFHHHAADSLPAFAINDVVLKLIAGSAYGHTAPVKIFSPLFYVEAKMPAGTQLQVPAEYAERALYLISGNVRIADEAIEERTMPVFAEGADVTITASSDAHLVLLGGATLPEQRHIFWNFVSTSEARIEQAKADWKAGRFAKVPGDDEFIPLPE</sequence>
<dbReference type="AlphaFoldDB" id="A0A318IZA1"/>
<dbReference type="CDD" id="cd02247">
    <property type="entry name" value="cupin_pirin_C"/>
    <property type="match status" value="1"/>
</dbReference>
<dbReference type="GO" id="GO:0046872">
    <property type="term" value="F:metal ion binding"/>
    <property type="evidence" value="ECO:0007669"/>
    <property type="project" value="UniProtKB-KW"/>
</dbReference>
<evidence type="ECO:0000259" key="4">
    <source>
        <dbReference type="Pfam" id="PF02678"/>
    </source>
</evidence>
<keyword evidence="2" id="KW-0479">Metal-binding</keyword>
<dbReference type="Gene3D" id="2.60.120.10">
    <property type="entry name" value="Jelly Rolls"/>
    <property type="match status" value="2"/>
</dbReference>
<dbReference type="InterPro" id="IPR014710">
    <property type="entry name" value="RmlC-like_jellyroll"/>
</dbReference>
<evidence type="ECO:0000256" key="1">
    <source>
        <dbReference type="ARBA" id="ARBA00008416"/>
    </source>
</evidence>
<dbReference type="OrthoDB" id="321327at2"/>
<feature type="binding site" evidence="2">
    <location>
        <position position="101"/>
    </location>
    <ligand>
        <name>Fe cation</name>
        <dbReference type="ChEBI" id="CHEBI:24875"/>
    </ligand>
</feature>
<evidence type="ECO:0000256" key="2">
    <source>
        <dbReference type="PIRSR" id="PIRSR006232-1"/>
    </source>
</evidence>
<comment type="similarity">
    <text evidence="1 3">Belongs to the pirin family.</text>
</comment>